<name>D2VWE1_NAEGR</name>
<protein>
    <submittedName>
        <fullName evidence="3">Predicted protein</fullName>
    </submittedName>
</protein>
<dbReference type="Pfam" id="PF09511">
    <property type="entry name" value="RNA_lig_T4_1"/>
    <property type="match status" value="1"/>
</dbReference>
<dbReference type="GeneID" id="8858876"/>
<evidence type="ECO:0000259" key="2">
    <source>
        <dbReference type="Pfam" id="PF09511"/>
    </source>
</evidence>
<organism evidence="4">
    <name type="scientific">Naegleria gruberi</name>
    <name type="common">Amoeba</name>
    <dbReference type="NCBI Taxonomy" id="5762"/>
    <lineage>
        <taxon>Eukaryota</taxon>
        <taxon>Discoba</taxon>
        <taxon>Heterolobosea</taxon>
        <taxon>Tetramitia</taxon>
        <taxon>Eutetramitia</taxon>
        <taxon>Vahlkampfiidae</taxon>
        <taxon>Naegleria</taxon>
    </lineage>
</organism>
<feature type="compositionally biased region" description="Acidic residues" evidence="1">
    <location>
        <begin position="479"/>
        <end position="499"/>
    </location>
</feature>
<accession>D2VWE1</accession>
<feature type="domain" description="T4 RNA ligase 1-like N-terminal" evidence="2">
    <location>
        <begin position="179"/>
        <end position="306"/>
    </location>
</feature>
<evidence type="ECO:0000313" key="3">
    <source>
        <dbReference type="EMBL" id="EFC38820.1"/>
    </source>
</evidence>
<dbReference type="OMA" id="EYKTSEM"/>
<feature type="region of interest" description="Disordered" evidence="1">
    <location>
        <begin position="1"/>
        <end position="20"/>
    </location>
</feature>
<gene>
    <name evidence="3" type="ORF">NAEGRDRAFT_81474</name>
</gene>
<dbReference type="InParanoid" id="D2VWE1"/>
<dbReference type="Proteomes" id="UP000006671">
    <property type="component" value="Unassembled WGS sequence"/>
</dbReference>
<proteinExistence type="predicted"/>
<dbReference type="OrthoDB" id="10296063at2759"/>
<keyword evidence="4" id="KW-1185">Reference proteome</keyword>
<dbReference type="KEGG" id="ngr:NAEGRDRAFT_81474"/>
<dbReference type="AlphaFoldDB" id="D2VWE1"/>
<feature type="region of interest" description="Disordered" evidence="1">
    <location>
        <begin position="470"/>
        <end position="499"/>
    </location>
</feature>
<evidence type="ECO:0000313" key="4">
    <source>
        <dbReference type="Proteomes" id="UP000006671"/>
    </source>
</evidence>
<evidence type="ECO:0000256" key="1">
    <source>
        <dbReference type="SAM" id="MobiDB-lite"/>
    </source>
</evidence>
<reference evidence="3 4" key="1">
    <citation type="journal article" date="2010" name="Cell">
        <title>The genome of Naegleria gruberi illuminates early eukaryotic versatility.</title>
        <authorList>
            <person name="Fritz-Laylin L.K."/>
            <person name="Prochnik S.E."/>
            <person name="Ginger M.L."/>
            <person name="Dacks J.B."/>
            <person name="Carpenter M.L."/>
            <person name="Field M.C."/>
            <person name="Kuo A."/>
            <person name="Paredez A."/>
            <person name="Chapman J."/>
            <person name="Pham J."/>
            <person name="Shu S."/>
            <person name="Neupane R."/>
            <person name="Cipriano M."/>
            <person name="Mancuso J."/>
            <person name="Tu H."/>
            <person name="Salamov A."/>
            <person name="Lindquist E."/>
            <person name="Shapiro H."/>
            <person name="Lucas S."/>
            <person name="Grigoriev I.V."/>
            <person name="Cande W.Z."/>
            <person name="Fulton C."/>
            <person name="Rokhsar D.S."/>
            <person name="Dawson S.C."/>
        </authorList>
    </citation>
    <scope>NUCLEOTIDE SEQUENCE [LARGE SCALE GENOMIC DNA]</scope>
    <source>
        <strain evidence="3 4">NEG-M</strain>
    </source>
</reference>
<dbReference type="InterPro" id="IPR019039">
    <property type="entry name" value="T4-Rnl1-like_N"/>
</dbReference>
<dbReference type="EMBL" id="GG738904">
    <property type="protein sequence ID" value="EFC38820.1"/>
    <property type="molecule type" value="Genomic_DNA"/>
</dbReference>
<dbReference type="VEuPathDB" id="AmoebaDB:NAEGRDRAFT_81474"/>
<dbReference type="RefSeq" id="XP_002671564.1">
    <property type="nucleotide sequence ID" value="XM_002671518.1"/>
</dbReference>
<dbReference type="Gene3D" id="1.10.3550.20">
    <property type="match status" value="1"/>
</dbReference>
<sequence>MLENQNPHENTNNNSSSTLKMIGSGSVQSIEKSVFIDMDTLYGKEQPFVLLEKLDGSLCSPIIERVVSESDASSLNSSLKKNNFASVSAEKIEKRAYDTFRLRMRTKLSHTNAIVMGMEELIYDLGDEGTRRNAKGEDIKLILNDHLKNVPTFEYKTSEMTKEEEEYLVFKIDEQALEIDANFTQLSEKVQNFIRFCIHWINKGFTPLFEFFSKEHKIVIDYGDKPFLSLLALRHTVDGYFLPYSQVKKSAQQYGIDCVKECSNEQVIEAAKTGDMDEILKAIRNERGVEGYVLVLNNGWMFKVKSMWYNNIHKTNGFISKGELKESRIWQYCFDSKIDDVIGFVRRDEDRIRLQEFNDTVINALNNYVSKVQQFKEIIQLELQKEFPNTPIEEIPMKDYSRVAKQVIKDEPNYVFTALVVNKKDQTSLSSLIKEYCSRNVVNQLGSIKNMLGCQDIEFISRSEINRRAKLQRQKEGATQEEEVNQEEDEDSEDAAEDL</sequence>